<dbReference type="CDD" id="cd05827">
    <property type="entry name" value="Sortase_C"/>
    <property type="match status" value="1"/>
</dbReference>
<evidence type="ECO:0000313" key="5">
    <source>
        <dbReference type="Proteomes" id="UP000225889"/>
    </source>
</evidence>
<dbReference type="Gene3D" id="2.40.260.10">
    <property type="entry name" value="Sortase"/>
    <property type="match status" value="1"/>
</dbReference>
<dbReference type="InterPro" id="IPR005754">
    <property type="entry name" value="Sortase"/>
</dbReference>
<dbReference type="EMBL" id="PDYF01000008">
    <property type="protein sequence ID" value="PHU35896.1"/>
    <property type="molecule type" value="Genomic_DNA"/>
</dbReference>
<keyword evidence="3" id="KW-0812">Transmembrane</keyword>
<feature type="active site" description="Acyl-thioester intermediate" evidence="2">
    <location>
        <position position="226"/>
    </location>
</feature>
<keyword evidence="3" id="KW-1133">Transmembrane helix</keyword>
<keyword evidence="1" id="KW-0378">Hydrolase</keyword>
<gene>
    <name evidence="4" type="ORF">CSX01_04610</name>
</gene>
<dbReference type="InterPro" id="IPR042002">
    <property type="entry name" value="Sortase_C"/>
</dbReference>
<dbReference type="InterPro" id="IPR023365">
    <property type="entry name" value="Sortase_dom-sf"/>
</dbReference>
<sequence length="300" mass="33129">MKQKLVRFLVILLFIVGAGFLAYPTISNEWNNYVQSTVIRQYEDSLSEMTEEDYSAYWEAARSFNANITENAIGTDAFGAAADGNAVTPTEEFLNSEYYSVLNINGDGVMGYLSIPKIKVKLSIMHGTFDEYIQKAVGHMNGTALPIGGESTHSVIVGHRGLPSAEIFTNIDQLQVGDKFYIHVLDETLAYQVDEISDAIPAEDINTLAEAMKVEPGKDYVTLFTCTPYGVNTHRLLVRGTRVEYLGEDEPPKGAEAVVETVKNYYVIIGIAGLIVAIILILIIRKLFKKSNKKAEGRAQ</sequence>
<reference evidence="4 5" key="2">
    <citation type="submission" date="2017-10" db="EMBL/GenBank/DDBJ databases">
        <authorList>
            <person name="Banno H."/>
            <person name="Chua N.-H."/>
        </authorList>
    </citation>
    <scope>NUCLEOTIDE SEQUENCE [LARGE SCALE GENOMIC DNA]</scope>
    <source>
        <strain evidence="4 5">JK626</strain>
    </source>
</reference>
<dbReference type="GO" id="GO:0016787">
    <property type="term" value="F:hydrolase activity"/>
    <property type="evidence" value="ECO:0007669"/>
    <property type="project" value="UniProtKB-KW"/>
</dbReference>
<keyword evidence="3" id="KW-0472">Membrane</keyword>
<evidence type="ECO:0000313" key="4">
    <source>
        <dbReference type="EMBL" id="PHU35896.1"/>
    </source>
</evidence>
<evidence type="ECO:0000256" key="2">
    <source>
        <dbReference type="PIRSR" id="PIRSR605754-1"/>
    </source>
</evidence>
<protein>
    <submittedName>
        <fullName evidence="4">Class C sortase</fullName>
    </submittedName>
</protein>
<dbReference type="Proteomes" id="UP000225889">
    <property type="component" value="Unassembled WGS sequence"/>
</dbReference>
<reference evidence="4 5" key="1">
    <citation type="submission" date="2017-10" db="EMBL/GenBank/DDBJ databases">
        <title>Resolving the taxonomy of Roseburia spp., Eubacterium rectale and Agathobacter spp. through phylogenomic analysis.</title>
        <authorList>
            <person name="Sheridan P.O."/>
            <person name="Walker A.W."/>
            <person name="Duncan S.H."/>
            <person name="Scott K.P."/>
            <person name="Toole P.W.O."/>
            <person name="Luis P."/>
            <person name="Flint H.J."/>
        </authorList>
    </citation>
    <scope>NUCLEOTIDE SEQUENCE [LARGE SCALE GENOMIC DNA]</scope>
    <source>
        <strain evidence="4 5">JK626</strain>
    </source>
</reference>
<dbReference type="NCBIfam" id="NF033745">
    <property type="entry name" value="class_C_sortase"/>
    <property type="match status" value="1"/>
</dbReference>
<organism evidence="4 5">
    <name type="scientific">Pseudobutyrivibrio ruminis</name>
    <dbReference type="NCBI Taxonomy" id="46206"/>
    <lineage>
        <taxon>Bacteria</taxon>
        <taxon>Bacillati</taxon>
        <taxon>Bacillota</taxon>
        <taxon>Clostridia</taxon>
        <taxon>Lachnospirales</taxon>
        <taxon>Lachnospiraceae</taxon>
        <taxon>Pseudobutyrivibrio</taxon>
    </lineage>
</organism>
<dbReference type="Pfam" id="PF04203">
    <property type="entry name" value="Sortase"/>
    <property type="match status" value="1"/>
</dbReference>
<dbReference type="NCBIfam" id="TIGR01076">
    <property type="entry name" value="sortase_fam"/>
    <property type="match status" value="1"/>
</dbReference>
<evidence type="ECO:0000256" key="3">
    <source>
        <dbReference type="SAM" id="Phobius"/>
    </source>
</evidence>
<dbReference type="RefSeq" id="WP_099391598.1">
    <property type="nucleotide sequence ID" value="NZ_PDYF01000008.1"/>
</dbReference>
<name>A0A2G3DXZ8_9FIRM</name>
<dbReference type="AlphaFoldDB" id="A0A2G3DXZ8"/>
<proteinExistence type="predicted"/>
<feature type="transmembrane region" description="Helical" evidence="3">
    <location>
        <begin position="265"/>
        <end position="284"/>
    </location>
</feature>
<feature type="active site" description="Proton donor/acceptor" evidence="2">
    <location>
        <position position="159"/>
    </location>
</feature>
<dbReference type="SUPFAM" id="SSF63817">
    <property type="entry name" value="Sortase"/>
    <property type="match status" value="1"/>
</dbReference>
<evidence type="ECO:0000256" key="1">
    <source>
        <dbReference type="ARBA" id="ARBA00022801"/>
    </source>
</evidence>
<accession>A0A2G3DXZ8</accession>
<comment type="caution">
    <text evidence="4">The sequence shown here is derived from an EMBL/GenBank/DDBJ whole genome shotgun (WGS) entry which is preliminary data.</text>
</comment>